<proteinExistence type="predicted"/>
<sequence>MSRHKGIVKLFDEKFGSGLITSSVGDDILLNKKSISAGHTLCAGRIVTFLFKAKSRYAYKIVVEQ</sequence>
<dbReference type="AlphaFoldDB" id="A0A317F2U6"/>
<dbReference type="OrthoDB" id="9854637at2"/>
<accession>A0A317F2U6</accession>
<gene>
    <name evidence="1" type="ORF">DF947_00520</name>
</gene>
<evidence type="ECO:0000313" key="2">
    <source>
        <dbReference type="Proteomes" id="UP000245391"/>
    </source>
</evidence>
<comment type="caution">
    <text evidence="1">The sequence shown here is derived from an EMBL/GenBank/DDBJ whole genome shotgun (WGS) entry which is preliminary data.</text>
</comment>
<reference evidence="2" key="1">
    <citation type="submission" date="2018-05" db="EMBL/GenBank/DDBJ databases">
        <title>Pedobacter paludis sp. nov., isolated from wetland soil.</title>
        <authorList>
            <person name="Zhang Y."/>
        </authorList>
    </citation>
    <scope>NUCLEOTIDE SEQUENCE [LARGE SCALE GENOMIC DNA]</scope>
    <source>
        <strain evidence="2">R-8</strain>
    </source>
</reference>
<dbReference type="RefSeq" id="WP_109927744.1">
    <property type="nucleotide sequence ID" value="NZ_QGNY01000001.1"/>
</dbReference>
<keyword evidence="2" id="KW-1185">Reference proteome</keyword>
<dbReference type="InterPro" id="IPR012340">
    <property type="entry name" value="NA-bd_OB-fold"/>
</dbReference>
<dbReference type="EMBL" id="QGNY01000001">
    <property type="protein sequence ID" value="PWS33155.1"/>
    <property type="molecule type" value="Genomic_DNA"/>
</dbReference>
<name>A0A317F2U6_9SPHI</name>
<dbReference type="Gene3D" id="2.40.50.140">
    <property type="entry name" value="Nucleic acid-binding proteins"/>
    <property type="match status" value="1"/>
</dbReference>
<dbReference type="Proteomes" id="UP000245391">
    <property type="component" value="Unassembled WGS sequence"/>
</dbReference>
<protein>
    <submittedName>
        <fullName evidence="1">Cold-shock protein</fullName>
    </submittedName>
</protein>
<organism evidence="1 2">
    <name type="scientific">Pedobacter paludis</name>
    <dbReference type="NCBI Taxonomy" id="2203212"/>
    <lineage>
        <taxon>Bacteria</taxon>
        <taxon>Pseudomonadati</taxon>
        <taxon>Bacteroidota</taxon>
        <taxon>Sphingobacteriia</taxon>
        <taxon>Sphingobacteriales</taxon>
        <taxon>Sphingobacteriaceae</taxon>
        <taxon>Pedobacter</taxon>
    </lineage>
</organism>
<evidence type="ECO:0000313" key="1">
    <source>
        <dbReference type="EMBL" id="PWS33155.1"/>
    </source>
</evidence>